<dbReference type="InterPro" id="IPR022122">
    <property type="entry name" value="DUF3657"/>
</dbReference>
<dbReference type="InterPro" id="IPR007751">
    <property type="entry name" value="DUF676_lipase-like"/>
</dbReference>
<dbReference type="InterPro" id="IPR044294">
    <property type="entry name" value="Lipase-like"/>
</dbReference>
<dbReference type="Pfam" id="PF05057">
    <property type="entry name" value="DUF676"/>
    <property type="match status" value="1"/>
</dbReference>
<evidence type="ECO:0000259" key="3">
    <source>
        <dbReference type="Pfam" id="PF05057"/>
    </source>
</evidence>
<accession>A0AAQ4EVE5</accession>
<comment type="similarity">
    <text evidence="1">Belongs to the FAM135 family.</text>
</comment>
<evidence type="ECO:0000313" key="4">
    <source>
        <dbReference type="EMBL" id="KAK8778796.1"/>
    </source>
</evidence>
<reference evidence="4 5" key="1">
    <citation type="journal article" date="2023" name="Arcadia Sci">
        <title>De novo assembly of a long-read Amblyomma americanum tick genome.</title>
        <authorList>
            <person name="Chou S."/>
            <person name="Poskanzer K.E."/>
            <person name="Rollins M."/>
            <person name="Thuy-Boun P.S."/>
        </authorList>
    </citation>
    <scope>NUCLEOTIDE SEQUENCE [LARGE SCALE GENOMIC DNA]</scope>
    <source>
        <strain evidence="4">F_SG_1</strain>
        <tissue evidence="4">Salivary glands</tissue>
    </source>
</reference>
<feature type="compositionally biased region" description="Low complexity" evidence="2">
    <location>
        <begin position="553"/>
        <end position="564"/>
    </location>
</feature>
<dbReference type="Proteomes" id="UP001321473">
    <property type="component" value="Unassembled WGS sequence"/>
</dbReference>
<feature type="region of interest" description="Disordered" evidence="2">
    <location>
        <begin position="971"/>
        <end position="993"/>
    </location>
</feature>
<feature type="domain" description="DUF676" evidence="3">
    <location>
        <begin position="1129"/>
        <end position="1321"/>
    </location>
</feature>
<evidence type="ECO:0000313" key="5">
    <source>
        <dbReference type="Proteomes" id="UP001321473"/>
    </source>
</evidence>
<proteinExistence type="inferred from homology"/>
<evidence type="ECO:0000256" key="1">
    <source>
        <dbReference type="ARBA" id="ARBA00007949"/>
    </source>
</evidence>
<dbReference type="EMBL" id="JARKHS020010413">
    <property type="protein sequence ID" value="KAK8778796.1"/>
    <property type="molecule type" value="Genomic_DNA"/>
</dbReference>
<organism evidence="4 5">
    <name type="scientific">Amblyomma americanum</name>
    <name type="common">Lone star tick</name>
    <dbReference type="NCBI Taxonomy" id="6943"/>
    <lineage>
        <taxon>Eukaryota</taxon>
        <taxon>Metazoa</taxon>
        <taxon>Ecdysozoa</taxon>
        <taxon>Arthropoda</taxon>
        <taxon>Chelicerata</taxon>
        <taxon>Arachnida</taxon>
        <taxon>Acari</taxon>
        <taxon>Parasitiformes</taxon>
        <taxon>Ixodida</taxon>
        <taxon>Ixodoidea</taxon>
        <taxon>Ixodidae</taxon>
        <taxon>Amblyomminae</taxon>
        <taxon>Amblyomma</taxon>
    </lineage>
</organism>
<comment type="caution">
    <text evidence="4">The sequence shown here is derived from an EMBL/GenBank/DDBJ whole genome shotgun (WGS) entry which is preliminary data.</text>
</comment>
<name>A0AAQ4EVE5_AMBAM</name>
<dbReference type="PANTHER" id="PTHR12482">
    <property type="entry name" value="LIPASE ROG1-RELATED-RELATED"/>
    <property type="match status" value="1"/>
</dbReference>
<keyword evidence="5" id="KW-1185">Reference proteome</keyword>
<dbReference type="InterPro" id="IPR029058">
    <property type="entry name" value="AB_hydrolase_fold"/>
</dbReference>
<feature type="region of interest" description="Disordered" evidence="2">
    <location>
        <begin position="926"/>
        <end position="945"/>
    </location>
</feature>
<feature type="region of interest" description="Disordered" evidence="2">
    <location>
        <begin position="771"/>
        <end position="794"/>
    </location>
</feature>
<feature type="region of interest" description="Disordered" evidence="2">
    <location>
        <begin position="527"/>
        <end position="587"/>
    </location>
</feature>
<gene>
    <name evidence="4" type="ORF">V5799_019859</name>
</gene>
<feature type="region of interest" description="Disordered" evidence="2">
    <location>
        <begin position="625"/>
        <end position="644"/>
    </location>
</feature>
<evidence type="ECO:0000256" key="2">
    <source>
        <dbReference type="SAM" id="MobiDB-lite"/>
    </source>
</evidence>
<protein>
    <recommendedName>
        <fullName evidence="3">DUF676 domain-containing protein</fullName>
    </recommendedName>
</protein>
<sequence>MPAMSVSTPCEPQALQCATARSSDGCILLKPLSRSSLNAVKTRGMAELQASVEFFIELYKFSNVDLFQRGYYQIRLSLKVPQRLPAKVEVHLPRNTVIQGYALPIVFPACIVNGTAVSKTFQILYKNEEVHLDDTIVFKVHALVDAHRVRDILAKTDFQLSVELWFTDQNFGPDHHKTIQCVSSRLLTLHLDPSRGLHHHIPVLFDYFHLAAVAVTIHGSLLSLCQPYLSFARTGRAQWFTGSPRLSSRRSMSSSLESVFFGAQAGATSGGRLVARLQRACLVHWELCSLLLTAYGSLQRRLVEFMRLLPPWEQLQLDSLHLSSCLEGLSSMAKDCFHHIKCKNVSPPQWDKIFAHITRAENEEDFLAVANSDVAQLCGSLIVLWKQFLEVVAGQEKVRQQLARQRHLQRVKRFAEAYFIIERPRIAVLSANDASTQLFYEVTEALRRSDYLALLPPLEVECAELDGDSNNLPIIYEEHYQDFHMTPQGCGSQSCLNLSDISLQFEDRRRPSAAVVGNVNLAEKTASSKLLGQKSAPRRHGSPTLSADADLGSPTSTSSTSSADAQDRDSATRSSKGSTSSSRAKVKLKARTASLLRQLKRPHLNNSSVTLLAFKRLDALRSRAGDTNGGAASPGVSQMKHSQSSVVVTTSANLSLPRSTTTPSQSHLLNSESMPDLTTQLGPVQTVPQRVPPAPPPPRTRVASDSLHSNFDALFVSEPAFARKAVSESCSCVRPHLRKPLAHSLTVTKHQRRSTPSVSCQVGFDAYLPSGPLVKARDSRSGESSGVPDFRRESLGIGDSRRESLCLPDSRRESLGIPDSRRDSLDEVFLCPGTGGSSKSTSGYESADTSSDVVTIAPMPEKVALSPQDSGTSLPPLPPPQFRDAPKDVTARNHSTHPCSSSPHKEGCKANGSICTDQQSSAASRVKEVVSNGVTSSTEKKGEPINAPMMACEGTAFFPKPPAEFASDQIPHSTPVVPENGNDEEPPEDPNMIQNGVEKEVFPVDGEARRRFEECRSYLETKCTLIEMLTDPKDEYNAALDSVVESSQDLWQEAAQGCRDESVDGEDEDCVCVRRASAVNADVVSFVKAKEEFRAHLNMPWLWYSDFPVLASAVPYFQCDNDLRAFSPEGLHLVICVHGLDGNSADLRLVRTYLELGLPTVNFEFLMSERNQGETFEDFETMTDRLVSEISYHIEVFALKPAKISFIGHSLGNIIIRSALTRPEMKPYLSQLCTFLSLSGPHLGTLFNNSGLVNMGMWFMQKWKKSGSLLQLSMKDTADVRQSFLYKLSQKPGLEFFKHVLLFGSLQDRYVPIHSARIELCKAAAKDTTPIGAAYREMVSHLLRPLANKPDISLVRYDVHHALPSSANSLIGRAAHIAVLDSELFIEKFMVVTGLKYFA</sequence>
<dbReference type="FunFam" id="3.40.50.1820:FF:000004">
    <property type="entry name" value="Protein FAM135A isoform a"/>
    <property type="match status" value="1"/>
</dbReference>
<feature type="compositionally biased region" description="Polar residues" evidence="2">
    <location>
        <begin position="635"/>
        <end position="644"/>
    </location>
</feature>
<dbReference type="PANTHER" id="PTHR12482:SF5">
    <property type="entry name" value="DUF676 DOMAIN-CONTAINING PROTEIN"/>
    <property type="match status" value="1"/>
</dbReference>
<feature type="region of interest" description="Disordered" evidence="2">
    <location>
        <begin position="888"/>
        <end position="914"/>
    </location>
</feature>
<dbReference type="SUPFAM" id="SSF53474">
    <property type="entry name" value="alpha/beta-Hydrolases"/>
    <property type="match status" value="1"/>
</dbReference>
<feature type="compositionally biased region" description="Low complexity" evidence="2">
    <location>
        <begin position="572"/>
        <end position="583"/>
    </location>
</feature>
<dbReference type="Gene3D" id="3.40.50.1820">
    <property type="entry name" value="alpha/beta hydrolase"/>
    <property type="match status" value="1"/>
</dbReference>
<dbReference type="Pfam" id="PF12394">
    <property type="entry name" value="DUF3657"/>
    <property type="match status" value="1"/>
</dbReference>
<feature type="compositionally biased region" description="Polar residues" evidence="2">
    <location>
        <begin position="892"/>
        <end position="902"/>
    </location>
</feature>